<sequence length="77" mass="8693">MVRRILPPMPATPLFVAAVERQRGCDRPRSGRQARRHQSIRHTALSGFTGLRPDRSLAGARQRLQGYRATGRSRCLL</sequence>
<dbReference type="KEGG" id="pcz:PCL1606_58330"/>
<evidence type="ECO:0000313" key="2">
    <source>
        <dbReference type="EMBL" id="AKA27278.1"/>
    </source>
</evidence>
<evidence type="ECO:0000313" key="3">
    <source>
        <dbReference type="Proteomes" id="UP000032748"/>
    </source>
</evidence>
<name>A0A0D5Y7G7_9PSED</name>
<dbReference type="AlphaFoldDB" id="A0A0D5Y7G7"/>
<dbReference type="PATRIC" id="fig|587753.10.peg.5813"/>
<dbReference type="Proteomes" id="UP000032748">
    <property type="component" value="Chromosome"/>
</dbReference>
<feature type="compositionally biased region" description="Basic residues" evidence="1">
    <location>
        <begin position="30"/>
        <end position="40"/>
    </location>
</feature>
<dbReference type="EMBL" id="CP011110">
    <property type="protein sequence ID" value="AKA27278.1"/>
    <property type="molecule type" value="Genomic_DNA"/>
</dbReference>
<accession>A0A0D5Y7G7</accession>
<proteinExistence type="predicted"/>
<organism evidence="2 3">
    <name type="scientific">Pseudomonas chlororaphis</name>
    <dbReference type="NCBI Taxonomy" id="587753"/>
    <lineage>
        <taxon>Bacteria</taxon>
        <taxon>Pseudomonadati</taxon>
        <taxon>Pseudomonadota</taxon>
        <taxon>Gammaproteobacteria</taxon>
        <taxon>Pseudomonadales</taxon>
        <taxon>Pseudomonadaceae</taxon>
        <taxon>Pseudomonas</taxon>
    </lineage>
</organism>
<protein>
    <submittedName>
        <fullName evidence="2">Uncharacterized protein</fullName>
    </submittedName>
</protein>
<feature type="region of interest" description="Disordered" evidence="1">
    <location>
        <begin position="26"/>
        <end position="57"/>
    </location>
</feature>
<gene>
    <name evidence="2" type="ORF">PCL1606_58330</name>
</gene>
<reference evidence="2 3" key="1">
    <citation type="journal article" date="2015" name="Mol. Plant Microbe Interact.">
        <title>Comparative Genomic Analysis of Pseudomonas chlororaphis PCL1606 Reveals New Insight into Antifungal Compounds Involved in Biocontrol.</title>
        <authorList>
            <person name="Calderon C.E."/>
            <person name="Ramos C."/>
            <person name="de Vicente A."/>
            <person name="Cazorla F.M."/>
        </authorList>
    </citation>
    <scope>NUCLEOTIDE SEQUENCE [LARGE SCALE GENOMIC DNA]</scope>
    <source>
        <strain evidence="2 3">PCL1606</strain>
    </source>
</reference>
<evidence type="ECO:0000256" key="1">
    <source>
        <dbReference type="SAM" id="MobiDB-lite"/>
    </source>
</evidence>